<proteinExistence type="predicted"/>
<dbReference type="AlphaFoldDB" id="A0AA49GGS1"/>
<evidence type="ECO:0000313" key="2">
    <source>
        <dbReference type="EMBL" id="WKN34370.1"/>
    </source>
</evidence>
<protein>
    <submittedName>
        <fullName evidence="2">Uncharacterized protein</fullName>
    </submittedName>
</protein>
<feature type="transmembrane region" description="Helical" evidence="1">
    <location>
        <begin position="12"/>
        <end position="30"/>
    </location>
</feature>
<sequence>MYPYNQQERSGSAFGWFAVLVMALILFICYSEPAQACLIRFIEHDIPPTWEDADAIFSSFLHLLKFN</sequence>
<gene>
    <name evidence="2" type="ORF">K4G66_18500</name>
</gene>
<keyword evidence="1" id="KW-0812">Transmembrane</keyword>
<accession>A0AA49GGS1</accession>
<reference evidence="2" key="2">
    <citation type="journal article" date="2024" name="Antonie Van Leeuwenhoek">
        <title>Roseihalotalea indica gen. nov., sp. nov., a halophilic Bacteroidetes from mesopelagic Southwest Indian Ocean with higher carbohydrate metabolic potential.</title>
        <authorList>
            <person name="Chen B."/>
            <person name="Zhang M."/>
            <person name="Lin D."/>
            <person name="Ye J."/>
            <person name="Tang K."/>
        </authorList>
    </citation>
    <scope>NUCLEOTIDE SEQUENCE</scope>
    <source>
        <strain evidence="2">TK19036</strain>
    </source>
</reference>
<dbReference type="EMBL" id="CP120682">
    <property type="protein sequence ID" value="WKN34370.1"/>
    <property type="molecule type" value="Genomic_DNA"/>
</dbReference>
<evidence type="ECO:0000256" key="1">
    <source>
        <dbReference type="SAM" id="Phobius"/>
    </source>
</evidence>
<name>A0AA49GGS1_9BACT</name>
<organism evidence="2">
    <name type="scientific">Roseihalotalea indica</name>
    <dbReference type="NCBI Taxonomy" id="2867963"/>
    <lineage>
        <taxon>Bacteria</taxon>
        <taxon>Pseudomonadati</taxon>
        <taxon>Bacteroidota</taxon>
        <taxon>Cytophagia</taxon>
        <taxon>Cytophagales</taxon>
        <taxon>Catalimonadaceae</taxon>
        <taxon>Roseihalotalea</taxon>
    </lineage>
</organism>
<reference evidence="2" key="1">
    <citation type="journal article" date="2023" name="Comput. Struct. Biotechnol. J.">
        <title>Discovery of a novel marine Bacteroidetes with a rich repertoire of carbohydrate-active enzymes.</title>
        <authorList>
            <person name="Chen B."/>
            <person name="Liu G."/>
            <person name="Chen Q."/>
            <person name="Wang H."/>
            <person name="Liu L."/>
            <person name="Tang K."/>
        </authorList>
    </citation>
    <scope>NUCLEOTIDE SEQUENCE</scope>
    <source>
        <strain evidence="2">TK19036</strain>
    </source>
</reference>
<keyword evidence="1" id="KW-1133">Transmembrane helix</keyword>
<keyword evidence="1" id="KW-0472">Membrane</keyword>